<comment type="caution">
    <text evidence="3">The sequence shown here is derived from an EMBL/GenBank/DDBJ whole genome shotgun (WGS) entry which is preliminary data.</text>
</comment>
<dbReference type="InterPro" id="IPR011250">
    <property type="entry name" value="OMP/PagP_B-barrel"/>
</dbReference>
<dbReference type="EMBL" id="JNHN01000090">
    <property type="protein sequence ID" value="KDS57001.1"/>
    <property type="molecule type" value="Genomic_DNA"/>
</dbReference>
<evidence type="ECO:0000256" key="1">
    <source>
        <dbReference type="SAM" id="SignalP"/>
    </source>
</evidence>
<gene>
    <name evidence="3" type="ORF">M094_3914</name>
</gene>
<evidence type="ECO:0000313" key="4">
    <source>
        <dbReference type="Proteomes" id="UP000028013"/>
    </source>
</evidence>
<sequence>MKRIFLFMLPMAFSMGAQAYNVNIADTVCTRHREYFKEKWETVQPSYLTDVVSVSTWKDNWFLNVSGGTSAFLGSPLGCEDLFGRMKPTLAVSAGKWFTPAIGGRLSYQGFRFKDSRLETQSYQFCHADLLWNVLAGLDRGNTPCRWSLIPYAGAGIIHHKGSGHHPFALSYGIQGRYRLTDRFHLLAELGGTTTFKDFDGYGASDQFGDNLVGLTAGISFTIGKVGWRKVIDPVPYIRQNEELAVHALCLAGKNRGLQKNNAMNLAIIAELKKILELEGLLDRYADKLSELVGNAESQTASSGYPRNNYSGLNSLRARLNQSPLTEASDSTSSAHPAAHTNEQIVSQRQHTHHLDSDASQLVSDSLYVGAPIYFFFVLNTGHLTDTSQLINLDGIARIANKHRLHIRVSGAADNATGNETLNNSLGLCRAEYIKAQLIKRAVPSNRIEIVSEGGIDDYSPNEANRNACVRLLSPPK</sequence>
<dbReference type="SUPFAM" id="SSF56925">
    <property type="entry name" value="OMPA-like"/>
    <property type="match status" value="1"/>
</dbReference>
<evidence type="ECO:0000259" key="2">
    <source>
        <dbReference type="Pfam" id="PF00691"/>
    </source>
</evidence>
<feature type="domain" description="OmpA-like" evidence="2">
    <location>
        <begin position="377"/>
        <end position="464"/>
    </location>
</feature>
<dbReference type="InterPro" id="IPR006665">
    <property type="entry name" value="OmpA-like"/>
</dbReference>
<accession>A0A078S9J8</accession>
<dbReference type="Proteomes" id="UP000028013">
    <property type="component" value="Unassembled WGS sequence"/>
</dbReference>
<dbReference type="AlphaFoldDB" id="A0A078S9J8"/>
<dbReference type="SUPFAM" id="SSF103088">
    <property type="entry name" value="OmpA-like"/>
    <property type="match status" value="1"/>
</dbReference>
<feature type="chain" id="PRO_5001745025" evidence="1">
    <location>
        <begin position="20"/>
        <end position="477"/>
    </location>
</feature>
<proteinExistence type="predicted"/>
<dbReference type="Pfam" id="PF00691">
    <property type="entry name" value="OmpA"/>
    <property type="match status" value="1"/>
</dbReference>
<organism evidence="3 4">
    <name type="scientific">Bacteroides uniformis str. 3978 T3 ii</name>
    <dbReference type="NCBI Taxonomy" id="1339349"/>
    <lineage>
        <taxon>Bacteria</taxon>
        <taxon>Pseudomonadati</taxon>
        <taxon>Bacteroidota</taxon>
        <taxon>Bacteroidia</taxon>
        <taxon>Bacteroidales</taxon>
        <taxon>Bacteroidaceae</taxon>
        <taxon>Bacteroides</taxon>
    </lineage>
</organism>
<dbReference type="InterPro" id="IPR036737">
    <property type="entry name" value="OmpA-like_sf"/>
</dbReference>
<evidence type="ECO:0000313" key="3">
    <source>
        <dbReference type="EMBL" id="KDS57001.1"/>
    </source>
</evidence>
<dbReference type="RefSeq" id="WP_005836222.1">
    <property type="nucleotide sequence ID" value="NZ_JNHN01000090.1"/>
</dbReference>
<protein>
    <submittedName>
        <fullName evidence="3">OmpA family protein</fullName>
    </submittedName>
</protein>
<feature type="signal peptide" evidence="1">
    <location>
        <begin position="1"/>
        <end position="19"/>
    </location>
</feature>
<dbReference type="PATRIC" id="fig|1339349.3.peg.731"/>
<keyword evidence="1" id="KW-0732">Signal</keyword>
<dbReference type="Gene3D" id="3.30.1330.60">
    <property type="entry name" value="OmpA-like domain"/>
    <property type="match status" value="1"/>
</dbReference>
<name>A0A078S9J8_BACUN</name>
<reference evidence="3 4" key="1">
    <citation type="submission" date="2014-04" db="EMBL/GenBank/DDBJ databases">
        <authorList>
            <person name="Sears C."/>
            <person name="Carroll K."/>
            <person name="Sack B.R."/>
            <person name="Qadri F."/>
            <person name="Myers L.L."/>
            <person name="Chung G.-T."/>
            <person name="Escheverria P."/>
            <person name="Fraser C.M."/>
            <person name="Sadzewicz L."/>
            <person name="Shefchek K.A."/>
            <person name="Tallon L."/>
            <person name="Das S.P."/>
            <person name="Daugherty S."/>
            <person name="Mongodin E.F."/>
        </authorList>
    </citation>
    <scope>NUCLEOTIDE SEQUENCE [LARGE SCALE GENOMIC DNA]</scope>
    <source>
        <strain evidence="3 4">3978 T3 ii</strain>
    </source>
</reference>